<dbReference type="RefSeq" id="XP_018254316.1">
    <property type="nucleotide sequence ID" value="XM_018401953.1"/>
</dbReference>
<evidence type="ECO:0000256" key="1">
    <source>
        <dbReference type="SAM" id="MobiDB-lite"/>
    </source>
</evidence>
<name>A0A0J9VZR9_FUSO4</name>
<dbReference type="Proteomes" id="UP000009097">
    <property type="component" value="Unassembled WGS sequence"/>
</dbReference>
<protein>
    <submittedName>
        <fullName evidence="2">Uncharacterized protein</fullName>
    </submittedName>
</protein>
<proteinExistence type="predicted"/>
<feature type="region of interest" description="Disordered" evidence="1">
    <location>
        <begin position="1"/>
        <end position="20"/>
    </location>
</feature>
<evidence type="ECO:0000313" key="3">
    <source>
        <dbReference type="Proteomes" id="UP000009097"/>
    </source>
</evidence>
<evidence type="ECO:0000313" key="2">
    <source>
        <dbReference type="EMBL" id="KNB16271.1"/>
    </source>
</evidence>
<organism evidence="2 3">
    <name type="scientific">Fusarium oxysporum f. sp. lycopersici (strain 4287 / CBS 123668 / FGSC 9935 / NRRL 34936)</name>
    <name type="common">Fusarium vascular wilt of tomato</name>
    <dbReference type="NCBI Taxonomy" id="426428"/>
    <lineage>
        <taxon>Eukaryota</taxon>
        <taxon>Fungi</taxon>
        <taxon>Dikarya</taxon>
        <taxon>Ascomycota</taxon>
        <taxon>Pezizomycotina</taxon>
        <taxon>Sordariomycetes</taxon>
        <taxon>Hypocreomycetidae</taxon>
        <taxon>Hypocreales</taxon>
        <taxon>Nectriaceae</taxon>
        <taxon>Fusarium</taxon>
        <taxon>Fusarium oxysporum species complex</taxon>
    </lineage>
</organism>
<sequence>MSNNSHSNISRRRAPPPSTQVSHNNAAFFLIRYAFTSLTLILPDSWRNRALDHPNSWLLLTTSLKTDMTQLCNLFPKGSQEYSAYVAVGQHCFDTANLTLALFSTYE</sequence>
<dbReference type="KEGG" id="fox:FOXG_21610"/>
<dbReference type="GeneID" id="28962316"/>
<reference evidence="2" key="2">
    <citation type="journal article" date="2010" name="Nature">
        <title>Comparative genomics reveals mobile pathogenicity chromosomes in Fusarium.</title>
        <authorList>
            <person name="Ma L.J."/>
            <person name="van der Does H.C."/>
            <person name="Borkovich K.A."/>
            <person name="Coleman J.J."/>
            <person name="Daboussi M.J."/>
            <person name="Di Pietro A."/>
            <person name="Dufresne M."/>
            <person name="Freitag M."/>
            <person name="Grabherr M."/>
            <person name="Henrissat B."/>
            <person name="Houterman P.M."/>
            <person name="Kang S."/>
            <person name="Shim W.B."/>
            <person name="Woloshuk C."/>
            <person name="Xie X."/>
            <person name="Xu J.R."/>
            <person name="Antoniw J."/>
            <person name="Baker S.E."/>
            <person name="Bluhm B.H."/>
            <person name="Breakspear A."/>
            <person name="Brown D.W."/>
            <person name="Butchko R.A."/>
            <person name="Chapman S."/>
            <person name="Coulson R."/>
            <person name="Coutinho P.M."/>
            <person name="Danchin E.G."/>
            <person name="Diener A."/>
            <person name="Gale L.R."/>
            <person name="Gardiner D.M."/>
            <person name="Goff S."/>
            <person name="Hammond-Kosack K.E."/>
            <person name="Hilburn K."/>
            <person name="Hua-Van A."/>
            <person name="Jonkers W."/>
            <person name="Kazan K."/>
            <person name="Kodira C.D."/>
            <person name="Koehrsen M."/>
            <person name="Kumar L."/>
            <person name="Lee Y.H."/>
            <person name="Li L."/>
            <person name="Manners J.M."/>
            <person name="Miranda-Saavedra D."/>
            <person name="Mukherjee M."/>
            <person name="Park G."/>
            <person name="Park J."/>
            <person name="Park S.Y."/>
            <person name="Proctor R.H."/>
            <person name="Regev A."/>
            <person name="Ruiz-Roldan M.C."/>
            <person name="Sain D."/>
            <person name="Sakthikumar S."/>
            <person name="Sykes S."/>
            <person name="Schwartz D.C."/>
            <person name="Turgeon B.G."/>
            <person name="Wapinski I."/>
            <person name="Yoder O."/>
            <person name="Young S."/>
            <person name="Zeng Q."/>
            <person name="Zhou S."/>
            <person name="Galagan J."/>
            <person name="Cuomo C.A."/>
            <person name="Kistler H.C."/>
            <person name="Rep M."/>
        </authorList>
    </citation>
    <scope>NUCLEOTIDE SEQUENCE [LARGE SCALE GENOMIC DNA]</scope>
    <source>
        <strain evidence="2">4287</strain>
    </source>
</reference>
<gene>
    <name evidence="2" type="ORF">FOXG_21610</name>
</gene>
<dbReference type="EMBL" id="DS231718">
    <property type="protein sequence ID" value="KNB16271.1"/>
    <property type="molecule type" value="Genomic_DNA"/>
</dbReference>
<accession>A0A0J9VZR9</accession>
<reference evidence="2" key="1">
    <citation type="submission" date="2007-04" db="EMBL/GenBank/DDBJ databases">
        <authorList>
            <consortium name="The Broad Institute Genome Sequencing Platform"/>
            <person name="Birren B."/>
            <person name="Lander E."/>
            <person name="Galagan J."/>
            <person name="Nusbaum C."/>
            <person name="Devon K."/>
            <person name="Ma L.-J."/>
            <person name="Jaffe D."/>
            <person name="Butler J."/>
            <person name="Alvarez P."/>
            <person name="Gnerre S."/>
            <person name="Grabherr M."/>
            <person name="Kleber M."/>
            <person name="Mauceli E."/>
            <person name="Brockman W."/>
            <person name="MacCallum I.A."/>
            <person name="Young S."/>
            <person name="LaButti K."/>
            <person name="DeCaprio D."/>
            <person name="Crawford M."/>
            <person name="Koehrsen M."/>
            <person name="Engels R."/>
            <person name="Montgomery P."/>
            <person name="Pearson M."/>
            <person name="Howarth C."/>
            <person name="Larson L."/>
            <person name="White J."/>
            <person name="O'Leary S."/>
            <person name="Kodira C."/>
            <person name="Zeng Q."/>
            <person name="Yandava C."/>
            <person name="Alvarado L."/>
            <person name="Kistler C."/>
            <person name="Shim W.-B."/>
            <person name="Kang S."/>
            <person name="Woloshuk C."/>
        </authorList>
    </citation>
    <scope>NUCLEOTIDE SEQUENCE</scope>
    <source>
        <strain evidence="2">4287</strain>
    </source>
</reference>
<dbReference type="VEuPathDB" id="FungiDB:FOXG_21610"/>
<dbReference type="AlphaFoldDB" id="A0A0J9VZR9"/>